<evidence type="ECO:0000313" key="3">
    <source>
        <dbReference type="EMBL" id="ATL48334.1"/>
    </source>
</evidence>
<dbReference type="OrthoDB" id="9809908at2"/>
<dbReference type="Proteomes" id="UP000220133">
    <property type="component" value="Chromosome"/>
</dbReference>
<evidence type="ECO:0000259" key="2">
    <source>
        <dbReference type="Pfam" id="PF06580"/>
    </source>
</evidence>
<dbReference type="InterPro" id="IPR036890">
    <property type="entry name" value="HATPase_C_sf"/>
</dbReference>
<dbReference type="PANTHER" id="PTHR34220">
    <property type="entry name" value="SENSOR HISTIDINE KINASE YPDA"/>
    <property type="match status" value="1"/>
</dbReference>
<keyword evidence="1" id="KW-1133">Transmembrane helix</keyword>
<dbReference type="Gene3D" id="3.30.565.10">
    <property type="entry name" value="Histidine kinase-like ATPase, C-terminal domain"/>
    <property type="match status" value="1"/>
</dbReference>
<dbReference type="RefSeq" id="WP_098194708.1">
    <property type="nucleotide sequence ID" value="NZ_CP023777.1"/>
</dbReference>
<name>A0A291QWU9_9BACT</name>
<keyword evidence="4" id="KW-1185">Reference proteome</keyword>
<reference evidence="3 4" key="1">
    <citation type="submission" date="2017-10" db="EMBL/GenBank/DDBJ databases">
        <title>Paenichitinophaga pekingensis gen. nov., sp. nov., isolated from activated sludge.</title>
        <authorList>
            <person name="Jin D."/>
            <person name="Kong X."/>
            <person name="Deng Y."/>
            <person name="Bai Z."/>
        </authorList>
    </citation>
    <scope>NUCLEOTIDE SEQUENCE [LARGE SCALE GENOMIC DNA]</scope>
    <source>
        <strain evidence="3 4">13</strain>
    </source>
</reference>
<dbReference type="AlphaFoldDB" id="A0A291QWU9"/>
<feature type="transmembrane region" description="Helical" evidence="1">
    <location>
        <begin position="74"/>
        <end position="97"/>
    </location>
</feature>
<feature type="transmembrane region" description="Helical" evidence="1">
    <location>
        <begin position="43"/>
        <end position="62"/>
    </location>
</feature>
<organism evidence="3 4">
    <name type="scientific">Chitinophaga caeni</name>
    <dbReference type="NCBI Taxonomy" id="2029983"/>
    <lineage>
        <taxon>Bacteria</taxon>
        <taxon>Pseudomonadati</taxon>
        <taxon>Bacteroidota</taxon>
        <taxon>Chitinophagia</taxon>
        <taxon>Chitinophagales</taxon>
        <taxon>Chitinophagaceae</taxon>
        <taxon>Chitinophaga</taxon>
    </lineage>
</organism>
<sequence>MIKSRWRQFFELLILFMLVIYGMNLLTLTVFTRETIRFVNVRAGIFGLINFLEFYIFFRWAVSKYFPAKDWLRFSLVVSGNVIVFNLFRYAMSFLLFPKIQLYQGYRYDLISKQRIEVYITFKQYFLMGLWTGFVLLLAAFAWYYFKHWLDEDHRRALLQQQKAKAESGFLKMQLNSHFLINSLNSIYSLSLVGSPEVVSANRTLAQLISYMVNQPDDITYRCSIKEELAYLEDYISLQTLRTGCPEGVQVNFQESLPGKSIAPLLLVPFVENAFKHGVTNQAQFPVVIELEADEACILFKVRNKKSTSHKDKVGGIGLENVRKRLELIYPGKHELVITETEVEYFSSLMIKW</sequence>
<feature type="domain" description="Signal transduction histidine kinase internal region" evidence="2">
    <location>
        <begin position="167"/>
        <end position="244"/>
    </location>
</feature>
<dbReference type="InterPro" id="IPR050640">
    <property type="entry name" value="Bact_2-comp_sensor_kinase"/>
</dbReference>
<dbReference type="PANTHER" id="PTHR34220:SF7">
    <property type="entry name" value="SENSOR HISTIDINE KINASE YPDA"/>
    <property type="match status" value="1"/>
</dbReference>
<keyword evidence="1" id="KW-0472">Membrane</keyword>
<gene>
    <name evidence="3" type="ORF">COR50_14820</name>
</gene>
<dbReference type="InterPro" id="IPR010559">
    <property type="entry name" value="Sig_transdc_His_kin_internal"/>
</dbReference>
<evidence type="ECO:0000256" key="1">
    <source>
        <dbReference type="SAM" id="Phobius"/>
    </source>
</evidence>
<proteinExistence type="predicted"/>
<protein>
    <recommendedName>
        <fullName evidence="2">Signal transduction histidine kinase internal region domain-containing protein</fullName>
    </recommendedName>
</protein>
<dbReference type="KEGG" id="cbae:COR50_14820"/>
<dbReference type="EMBL" id="CP023777">
    <property type="protein sequence ID" value="ATL48334.1"/>
    <property type="molecule type" value="Genomic_DNA"/>
</dbReference>
<dbReference type="GO" id="GO:0016020">
    <property type="term" value="C:membrane"/>
    <property type="evidence" value="ECO:0007669"/>
    <property type="project" value="InterPro"/>
</dbReference>
<feature type="transmembrane region" description="Helical" evidence="1">
    <location>
        <begin position="125"/>
        <end position="146"/>
    </location>
</feature>
<evidence type="ECO:0000313" key="4">
    <source>
        <dbReference type="Proteomes" id="UP000220133"/>
    </source>
</evidence>
<dbReference type="Pfam" id="PF06580">
    <property type="entry name" value="His_kinase"/>
    <property type="match status" value="1"/>
</dbReference>
<accession>A0A291QWU9</accession>
<feature type="transmembrane region" description="Helical" evidence="1">
    <location>
        <begin position="12"/>
        <end position="31"/>
    </location>
</feature>
<dbReference type="GO" id="GO:0000155">
    <property type="term" value="F:phosphorelay sensor kinase activity"/>
    <property type="evidence" value="ECO:0007669"/>
    <property type="project" value="InterPro"/>
</dbReference>
<keyword evidence="1" id="KW-0812">Transmembrane</keyword>